<gene>
    <name evidence="1" type="ORF">SAMN05216285_2361</name>
</gene>
<dbReference type="SUPFAM" id="SSF55961">
    <property type="entry name" value="Bet v1-like"/>
    <property type="match status" value="1"/>
</dbReference>
<dbReference type="Gene3D" id="3.30.530.20">
    <property type="match status" value="1"/>
</dbReference>
<dbReference type="EMBL" id="FOIS01000003">
    <property type="protein sequence ID" value="SEW11489.1"/>
    <property type="molecule type" value="Genomic_DNA"/>
</dbReference>
<dbReference type="eggNOG" id="arCOG10159">
    <property type="taxonomic scope" value="Archaea"/>
</dbReference>
<accession>A0A1I0PBE4</accession>
<evidence type="ECO:0000313" key="1">
    <source>
        <dbReference type="EMBL" id="SEW11489.1"/>
    </source>
</evidence>
<reference evidence="2" key="1">
    <citation type="submission" date="2016-10" db="EMBL/GenBank/DDBJ databases">
        <authorList>
            <person name="Varghese N."/>
        </authorList>
    </citation>
    <scope>NUCLEOTIDE SEQUENCE [LARGE SCALE GENOMIC DNA]</scope>
    <source>
        <strain evidence="2">CGMCC 1.12284</strain>
    </source>
</reference>
<keyword evidence="2" id="KW-1185">Reference proteome</keyword>
<evidence type="ECO:0000313" key="2">
    <source>
        <dbReference type="Proteomes" id="UP000183275"/>
    </source>
</evidence>
<dbReference type="AlphaFoldDB" id="A0A1I0PBE4"/>
<dbReference type="OrthoDB" id="262877at2157"/>
<dbReference type="InterPro" id="IPR023393">
    <property type="entry name" value="START-like_dom_sf"/>
</dbReference>
<protein>
    <recommendedName>
        <fullName evidence="3">Polyketide cyclase / dehydrase and lipid transport</fullName>
    </recommendedName>
</protein>
<dbReference type="Proteomes" id="UP000183275">
    <property type="component" value="Unassembled WGS sequence"/>
</dbReference>
<evidence type="ECO:0008006" key="3">
    <source>
        <dbReference type="Google" id="ProtNLM"/>
    </source>
</evidence>
<sequence length="138" mass="15369">MREVTVSRVVDAASDDLAAWLEPATIVEAEGSFTVETIDESGDATIVVASGPGMRLPLRFEDREDESAIYYTQEGEHGPFSHMETWLEHEPIDAERTRVTLRSAVELAAPLPFGDRIAAWKRRGELRRVLETIETDVG</sequence>
<name>A0A1I0PBE4_9EURY</name>
<organism evidence="1 2">
    <name type="scientific">Natrinema salifodinae</name>
    <dbReference type="NCBI Taxonomy" id="1202768"/>
    <lineage>
        <taxon>Archaea</taxon>
        <taxon>Methanobacteriati</taxon>
        <taxon>Methanobacteriota</taxon>
        <taxon>Stenosarchaea group</taxon>
        <taxon>Halobacteria</taxon>
        <taxon>Halobacteriales</taxon>
        <taxon>Natrialbaceae</taxon>
        <taxon>Natrinema</taxon>
    </lineage>
</organism>
<dbReference type="RefSeq" id="WP_049988797.1">
    <property type="nucleotide sequence ID" value="NZ_FOIS01000003.1"/>
</dbReference>
<proteinExistence type="predicted"/>